<dbReference type="Proteomes" id="UP000053240">
    <property type="component" value="Unassembled WGS sequence"/>
</dbReference>
<dbReference type="STRING" id="76193.A0A194QTS1"/>
<accession>A0A194QTS1</accession>
<dbReference type="Gene3D" id="1.25.40.10">
    <property type="entry name" value="Tetratricopeptide repeat domain"/>
    <property type="match status" value="2"/>
</dbReference>
<dbReference type="GO" id="GO:0070129">
    <property type="term" value="P:regulation of mitochondrial translation"/>
    <property type="evidence" value="ECO:0007669"/>
    <property type="project" value="TreeGrafter"/>
</dbReference>
<dbReference type="FunCoup" id="A0A194QTS1">
    <property type="interactions" value="1674"/>
</dbReference>
<organism evidence="2 3">
    <name type="scientific">Papilio machaon</name>
    <name type="common">Old World swallowtail butterfly</name>
    <dbReference type="NCBI Taxonomy" id="76193"/>
    <lineage>
        <taxon>Eukaryota</taxon>
        <taxon>Metazoa</taxon>
        <taxon>Ecdysozoa</taxon>
        <taxon>Arthropoda</taxon>
        <taxon>Hexapoda</taxon>
        <taxon>Insecta</taxon>
        <taxon>Pterygota</taxon>
        <taxon>Neoptera</taxon>
        <taxon>Endopterygota</taxon>
        <taxon>Lepidoptera</taxon>
        <taxon>Glossata</taxon>
        <taxon>Ditrysia</taxon>
        <taxon>Papilionoidea</taxon>
        <taxon>Papilionidae</taxon>
        <taxon>Papilioninae</taxon>
        <taxon>Papilio</taxon>
    </lineage>
</organism>
<dbReference type="GO" id="GO:0003730">
    <property type="term" value="F:mRNA 3'-UTR binding"/>
    <property type="evidence" value="ECO:0007669"/>
    <property type="project" value="TreeGrafter"/>
</dbReference>
<dbReference type="InParanoid" id="A0A194QTS1"/>
<evidence type="ECO:0000313" key="3">
    <source>
        <dbReference type="Proteomes" id="UP000053240"/>
    </source>
</evidence>
<feature type="repeat" description="PPR" evidence="1">
    <location>
        <begin position="173"/>
        <end position="207"/>
    </location>
</feature>
<dbReference type="GO" id="GO:0005634">
    <property type="term" value="C:nucleus"/>
    <property type="evidence" value="ECO:0007669"/>
    <property type="project" value="TreeGrafter"/>
</dbReference>
<proteinExistence type="predicted"/>
<sequence>MSSLLRSTKFIRYFTGAARTLILNSAKSAEANLLVNSKSLSASNSVLLRDYATSKKKESLEPLLQRLDSDVRRFGRITKKDIDEVFDEIISKSDITSSQSLLVIRCCGELVPEELPEERTLLVQKIWSVLTERGIPMDISHYNALLRVYIENEHPFSPAKILEELENKGLQPNRVTYQRLMWRYCQEGDVDGATKVLEKMRELNLPVSEPVLNALVMGHSFHGDTDGAKTVLETMAAAGLQPTNRSYTLLACGFARKGDIQGIKEVIKTATAKDAFLCDKDILDIIEHLAIGGHNDKIDELFPHLQKSHGYNQDVYNLVLRLLNKGHEDSAKKMIKTMPKVLTTDDTPFKCAFFVKQLVKLNNSPDNVVKSCRALQEEGLAPKALYIAAETAFHLKKPELAQKLLKELQKDGLELRQHYFWPILAQKGKEGDEEGLLQVLRDMAREGIIPTGEALRDYVIPFLIGKDTPENIILKLQISNVPPALSARNVMIEVLETGNIQKAADIALQYRPKGQYSLISRPLIHALNKTKDIKSFVNILHVISRPQQTNAEDDSMIDETQKDDVNSREIGRIVKTAVKNLANPELCEQLLEELHSKGLTISTSYAEEIEQYLGQNMTTNISELLSKLTSPDLEVVPLESPRRTGPRNSAQLEQLLTRIKSKDGNNVNRIQKQLLDTYIKENNVEKLNSFLEELKSTNFELTIPTLAQLFEFYAVNDNIDKAREIQDQIAAKDPEFKLNKYKIVQFANALVKANKYEEAVQVLVDNKQIDEEELSGFMINSKCWQMLNNLAEQKDVTKVKELTKILIENNYIVPSNVILGPSIKVHLIQNNIEGALKEFEECCKQYRSTPWKGELMKSLILAEDATKLQWLADLSTQIHGEVNILHDLVLAFVECGRLRQARRILETPGMHTRQKRLDDACQRYVQEGKSEYLEGLLEATKELSYIDRSNIFYHLLVTYCKANETDKALGLWTVLQEEGEVPSEEFLKYLGKHLKSQKRDVPFIIPEDQTNEVPIEKKVVKKTTSQVTKSKESTQLTPQLTKKEVSSKVEKLVKEGNASAAMDYTIKCIQNGVIPLDNVTKFMLKSLSDEGNVEKIQLLDGYLTKSKKQHVTYDDKLALAIFKKGDGSQYIESLYNALQLANTDEQIEEIIQKFPRTNAFSLAVQNEEMSQKCQKLVLLAASKGHVFPANLLWMEYILAGNDKDADLIWNQALSSANVIVFRRLLQECYFRNDTKPIEKIISALKTNKNLPSATLANVYSRLIDILVINNKMNEAKSAYEEALSYGITKDEINKNTLRRLNISSENSSAESKSQ</sequence>
<name>A0A194QTS1_PAPMA</name>
<dbReference type="GO" id="GO:0005739">
    <property type="term" value="C:mitochondrion"/>
    <property type="evidence" value="ECO:0007669"/>
    <property type="project" value="TreeGrafter"/>
</dbReference>
<dbReference type="SUPFAM" id="SSF48452">
    <property type="entry name" value="TPR-like"/>
    <property type="match status" value="1"/>
</dbReference>
<dbReference type="PROSITE" id="PS51375">
    <property type="entry name" value="PPR"/>
    <property type="match status" value="2"/>
</dbReference>
<dbReference type="InterPro" id="IPR002885">
    <property type="entry name" value="PPR_rpt"/>
</dbReference>
<dbReference type="PANTHER" id="PTHR46669:SF1">
    <property type="entry name" value="LEUCINE-RICH PPR MOTIF-CONTAINING PROTEIN, MITOCHONDRIAL"/>
    <property type="match status" value="1"/>
</dbReference>
<dbReference type="KEGG" id="pmac:106719506"/>
<gene>
    <name evidence="2" type="ORF">RR48_11440</name>
</gene>
<protein>
    <submittedName>
        <fullName evidence="2">Leucine-rich PPR motif-containing protein, mitochondrial</fullName>
    </submittedName>
</protein>
<keyword evidence="3" id="KW-1185">Reference proteome</keyword>
<evidence type="ECO:0000256" key="1">
    <source>
        <dbReference type="PROSITE-ProRule" id="PRU00708"/>
    </source>
</evidence>
<dbReference type="InterPro" id="IPR011990">
    <property type="entry name" value="TPR-like_helical_dom_sf"/>
</dbReference>
<dbReference type="OrthoDB" id="185373at2759"/>
<reference evidence="2 3" key="1">
    <citation type="journal article" date="2015" name="Nat. Commun.">
        <title>Outbred genome sequencing and CRISPR/Cas9 gene editing in butterflies.</title>
        <authorList>
            <person name="Li X."/>
            <person name="Fan D."/>
            <person name="Zhang W."/>
            <person name="Liu G."/>
            <person name="Zhang L."/>
            <person name="Zhao L."/>
            <person name="Fang X."/>
            <person name="Chen L."/>
            <person name="Dong Y."/>
            <person name="Chen Y."/>
            <person name="Ding Y."/>
            <person name="Zhao R."/>
            <person name="Feng M."/>
            <person name="Zhu Y."/>
            <person name="Feng Y."/>
            <person name="Jiang X."/>
            <person name="Zhu D."/>
            <person name="Xiang H."/>
            <person name="Feng X."/>
            <person name="Li S."/>
            <person name="Wang J."/>
            <person name="Zhang G."/>
            <person name="Kronforst M.R."/>
            <person name="Wang W."/>
        </authorList>
    </citation>
    <scope>NUCLEOTIDE SEQUENCE [LARGE SCALE GENOMIC DNA]</scope>
    <source>
        <strain evidence="2">Ya'a_city_454_Pm</strain>
        <tissue evidence="2">Whole body</tissue>
    </source>
</reference>
<feature type="repeat" description="PPR" evidence="1">
    <location>
        <begin position="138"/>
        <end position="172"/>
    </location>
</feature>
<dbReference type="PANTHER" id="PTHR46669">
    <property type="entry name" value="LEUCINE-RICH PPR MOTIF-CONTAINING PROTEIN, MITOCHONDRIAL"/>
    <property type="match status" value="1"/>
</dbReference>
<dbReference type="InterPro" id="IPR033490">
    <property type="entry name" value="LRP130"/>
</dbReference>
<dbReference type="EMBL" id="KQ461194">
    <property type="protein sequence ID" value="KPJ06941.1"/>
    <property type="molecule type" value="Genomic_DNA"/>
</dbReference>
<evidence type="ECO:0000313" key="2">
    <source>
        <dbReference type="EMBL" id="KPJ06941.1"/>
    </source>
</evidence>
<dbReference type="Pfam" id="PF12854">
    <property type="entry name" value="PPR_1"/>
    <property type="match status" value="1"/>
</dbReference>